<dbReference type="Gene3D" id="3.40.630.10">
    <property type="entry name" value="Zn peptidases"/>
    <property type="match status" value="1"/>
</dbReference>
<reference evidence="2 3" key="1">
    <citation type="submission" date="2022-06" db="EMBL/GenBank/DDBJ databases">
        <title>Isolation of gut microbiota from human fecal samples.</title>
        <authorList>
            <person name="Pamer E.G."/>
            <person name="Barat B."/>
            <person name="Waligurski E."/>
            <person name="Medina S."/>
            <person name="Paddock L."/>
            <person name="Mostad J."/>
        </authorList>
    </citation>
    <scope>NUCLEOTIDE SEQUENCE [LARGE SCALE GENOMIC DNA]</scope>
    <source>
        <strain evidence="2 3">SL.3.17</strain>
    </source>
</reference>
<comment type="caution">
    <text evidence="2">The sequence shown here is derived from an EMBL/GenBank/DDBJ whole genome shotgun (WGS) entry which is preliminary data.</text>
</comment>
<dbReference type="PIRSF" id="PIRSF037227">
    <property type="entry name" value="Aminobenzoyl-glu_utiliz_pB"/>
    <property type="match status" value="1"/>
</dbReference>
<dbReference type="InterPro" id="IPR002933">
    <property type="entry name" value="Peptidase_M20"/>
</dbReference>
<gene>
    <name evidence="2" type="ORF">NE619_03510</name>
</gene>
<dbReference type="InterPro" id="IPR017145">
    <property type="entry name" value="Aminobenzoyl-glu_utiliz_pB"/>
</dbReference>
<dbReference type="InterPro" id="IPR017439">
    <property type="entry name" value="Amidohydrolase"/>
</dbReference>
<evidence type="ECO:0000313" key="2">
    <source>
        <dbReference type="EMBL" id="MCQ4635783.1"/>
    </source>
</evidence>
<dbReference type="PANTHER" id="PTHR30575:SF0">
    <property type="entry name" value="XAA-ARG DIPEPTIDASE"/>
    <property type="match status" value="1"/>
</dbReference>
<dbReference type="InterPro" id="IPR052030">
    <property type="entry name" value="Peptidase_M20/M20A_hydrolases"/>
</dbReference>
<dbReference type="InterPro" id="IPR011650">
    <property type="entry name" value="Peptidase_M20_dimer"/>
</dbReference>
<dbReference type="SUPFAM" id="SSF53187">
    <property type="entry name" value="Zn-dependent exopeptidases"/>
    <property type="match status" value="1"/>
</dbReference>
<dbReference type="Pfam" id="PF01546">
    <property type="entry name" value="Peptidase_M20"/>
    <property type="match status" value="1"/>
</dbReference>
<dbReference type="NCBIfam" id="TIGR01891">
    <property type="entry name" value="amidohydrolases"/>
    <property type="match status" value="1"/>
</dbReference>
<dbReference type="Pfam" id="PF07687">
    <property type="entry name" value="M20_dimer"/>
    <property type="match status" value="1"/>
</dbReference>
<protein>
    <submittedName>
        <fullName evidence="2">Amidohydrolase</fullName>
    </submittedName>
</protein>
<dbReference type="SUPFAM" id="SSF55031">
    <property type="entry name" value="Bacterial exopeptidase dimerisation domain"/>
    <property type="match status" value="1"/>
</dbReference>
<name>A0ABT1RKT6_9FIRM</name>
<dbReference type="EMBL" id="JANFXK010000002">
    <property type="protein sequence ID" value="MCQ4635783.1"/>
    <property type="molecule type" value="Genomic_DNA"/>
</dbReference>
<accession>A0ABT1RKT6</accession>
<dbReference type="RefSeq" id="WP_256130968.1">
    <property type="nucleotide sequence ID" value="NZ_JANFXK010000002.1"/>
</dbReference>
<dbReference type="Gene3D" id="3.30.70.360">
    <property type="match status" value="1"/>
</dbReference>
<dbReference type="InterPro" id="IPR036264">
    <property type="entry name" value="Bact_exopeptidase_dim_dom"/>
</dbReference>
<dbReference type="PANTHER" id="PTHR30575">
    <property type="entry name" value="PEPTIDASE M20"/>
    <property type="match status" value="1"/>
</dbReference>
<evidence type="ECO:0000259" key="1">
    <source>
        <dbReference type="Pfam" id="PF07687"/>
    </source>
</evidence>
<proteinExistence type="predicted"/>
<evidence type="ECO:0000313" key="3">
    <source>
        <dbReference type="Proteomes" id="UP001524502"/>
    </source>
</evidence>
<sequence length="470" mass="51118">MKYQQAKESIVDWMEEHKDPYFRIADEIWENPELGMEEYASSKLVADCLEEAGFTVERGVAGMPTAFMAVWGGGHPVLGFGSEYDALPGVSQKKDSNHPDPVVEGAPGHGCGHNLMAVTGPFAAIALKRQMEQENLTGTIKVFGTPAEELCLGKAFMGKAGLFEGVDAILDWHSMQWTKPGCFYANAYFNRKYHFKGKTAHGNAPWHGRSSLDAAMLMGHALELLREHIKPGLEGAANTLNYAFPDEGNAFPNVVPDHTTLWCIGRMCDAETVADALQRIDDCAKGAALATGTTVTSEEITATQNLLPNETLSAALEENAHWVGAPQFTEEENQAAREIQEQMGCAVSDYEGVIEEVSLTGQPTTDASEYSWSAPTGTLHVQMAPSAAMGWHNWGITRFAGSSIGKKTLFTAAKILAATGYDLVMEPSIIKTATEEWKQRTGGKPYTSLLSDDAKPALDINKAMMDKFRK</sequence>
<feature type="domain" description="Peptidase M20 dimerisation" evidence="1">
    <location>
        <begin position="194"/>
        <end position="287"/>
    </location>
</feature>
<organism evidence="2 3">
    <name type="scientific">Anaerovorax odorimutans</name>
    <dbReference type="NCBI Taxonomy" id="109327"/>
    <lineage>
        <taxon>Bacteria</taxon>
        <taxon>Bacillati</taxon>
        <taxon>Bacillota</taxon>
        <taxon>Clostridia</taxon>
        <taxon>Peptostreptococcales</taxon>
        <taxon>Anaerovoracaceae</taxon>
        <taxon>Anaerovorax</taxon>
    </lineage>
</organism>
<dbReference type="Proteomes" id="UP001524502">
    <property type="component" value="Unassembled WGS sequence"/>
</dbReference>
<keyword evidence="3" id="KW-1185">Reference proteome</keyword>